<dbReference type="EMBL" id="VSSQ01031139">
    <property type="protein sequence ID" value="MPM81919.1"/>
    <property type="molecule type" value="Genomic_DNA"/>
</dbReference>
<gene>
    <name evidence="1" type="ORF">SDC9_128976</name>
</gene>
<accession>A0A645CYB7</accession>
<protein>
    <submittedName>
        <fullName evidence="1">Uncharacterized protein</fullName>
    </submittedName>
</protein>
<reference evidence="1" key="1">
    <citation type="submission" date="2019-08" db="EMBL/GenBank/DDBJ databases">
        <authorList>
            <person name="Kucharzyk K."/>
            <person name="Murdoch R.W."/>
            <person name="Higgins S."/>
            <person name="Loffler F."/>
        </authorList>
    </citation>
    <scope>NUCLEOTIDE SEQUENCE</scope>
</reference>
<name>A0A645CYB7_9ZZZZ</name>
<evidence type="ECO:0000313" key="1">
    <source>
        <dbReference type="EMBL" id="MPM81919.1"/>
    </source>
</evidence>
<proteinExistence type="predicted"/>
<comment type="caution">
    <text evidence="1">The sequence shown here is derived from an EMBL/GenBank/DDBJ whole genome shotgun (WGS) entry which is preliminary data.</text>
</comment>
<organism evidence="1">
    <name type="scientific">bioreactor metagenome</name>
    <dbReference type="NCBI Taxonomy" id="1076179"/>
    <lineage>
        <taxon>unclassified sequences</taxon>
        <taxon>metagenomes</taxon>
        <taxon>ecological metagenomes</taxon>
    </lineage>
</organism>
<sequence>MLVGLPADFVLTDVCNIDDGLAGEQKEPAHELRFFLGQVETAGGLPALQRRLEALQQRNLRNRLLIPRLKQLSRAVETFFHRLHVRKDQLKRDGLNIPRGIHAAVHMYDVLVLKAADDMHHRVHLANMREKLIPQPLAPARAAYEARDVHKLNRRGRVFFGVIHLREHIQPFIRYGNDADVRLDGAKRIVRSLCARLRNRVKERALADIRQADHSKFHNGFSFSFLCLPLPKKAAKELL</sequence>
<dbReference type="AlphaFoldDB" id="A0A645CYB7"/>